<dbReference type="AlphaFoldDB" id="A0A1J5SI34"/>
<proteinExistence type="predicted"/>
<sequence>MRRLFFLFFIISAINVGAGFNGVVYHYKINSIIMTDTSLLKLSEELLYHVKTEKSTQEIELVLATKDMIVLKDGLNNDEAKKAFWINIYNAWFQILKTREKKKSSAIFTQRLILIAGKKFSLDDIEHGILRKYRWKYSKGYFSNIFANKIIRELAVSRIDYRIHFALNCGAKSCPPIAFYSYEKINHQLDIAAKSFLISETEIDDIKKEVKVNRIMDWFIGDFDGKKGIKKIIATILQKDVTNYRIKFKPYNWDESLHNFKAE</sequence>
<organism evidence="2">
    <name type="scientific">mine drainage metagenome</name>
    <dbReference type="NCBI Taxonomy" id="410659"/>
    <lineage>
        <taxon>unclassified sequences</taxon>
        <taxon>metagenomes</taxon>
        <taxon>ecological metagenomes</taxon>
    </lineage>
</organism>
<accession>A0A1J5SI34</accession>
<dbReference type="Pfam" id="PF04784">
    <property type="entry name" value="DUF547"/>
    <property type="match status" value="1"/>
</dbReference>
<gene>
    <name evidence="2" type="ORF">GALL_166440</name>
</gene>
<name>A0A1J5SI34_9ZZZZ</name>
<protein>
    <recommendedName>
        <fullName evidence="1">DUF547 domain-containing protein</fullName>
    </recommendedName>
</protein>
<reference evidence="2" key="1">
    <citation type="submission" date="2016-10" db="EMBL/GenBank/DDBJ databases">
        <title>Sequence of Gallionella enrichment culture.</title>
        <authorList>
            <person name="Poehlein A."/>
            <person name="Muehling M."/>
            <person name="Daniel R."/>
        </authorList>
    </citation>
    <scope>NUCLEOTIDE SEQUENCE</scope>
</reference>
<evidence type="ECO:0000259" key="1">
    <source>
        <dbReference type="Pfam" id="PF04784"/>
    </source>
</evidence>
<dbReference type="PANTHER" id="PTHR46361:SF3">
    <property type="entry name" value="ELECTRON CARRIER_ PROTEIN DISULFIDE OXIDOREDUCTASE"/>
    <property type="match status" value="1"/>
</dbReference>
<evidence type="ECO:0000313" key="2">
    <source>
        <dbReference type="EMBL" id="OIR01356.1"/>
    </source>
</evidence>
<comment type="caution">
    <text evidence="2">The sequence shown here is derived from an EMBL/GenBank/DDBJ whole genome shotgun (WGS) entry which is preliminary data.</text>
</comment>
<feature type="domain" description="DUF547" evidence="1">
    <location>
        <begin position="77"/>
        <end position="197"/>
    </location>
</feature>
<dbReference type="PANTHER" id="PTHR46361">
    <property type="entry name" value="ELECTRON CARRIER/ PROTEIN DISULFIDE OXIDOREDUCTASE"/>
    <property type="match status" value="1"/>
</dbReference>
<dbReference type="InterPro" id="IPR006869">
    <property type="entry name" value="DUF547"/>
</dbReference>
<dbReference type="EMBL" id="MLJW01000085">
    <property type="protein sequence ID" value="OIR01356.1"/>
    <property type="molecule type" value="Genomic_DNA"/>
</dbReference>